<feature type="transmembrane region" description="Helical" evidence="1">
    <location>
        <begin position="104"/>
        <end position="125"/>
    </location>
</feature>
<evidence type="ECO:0000313" key="3">
    <source>
        <dbReference type="Proteomes" id="UP001528673"/>
    </source>
</evidence>
<keyword evidence="3" id="KW-1185">Reference proteome</keyword>
<keyword evidence="1" id="KW-0812">Transmembrane</keyword>
<protein>
    <submittedName>
        <fullName evidence="2">Uncharacterized protein</fullName>
    </submittedName>
</protein>
<feature type="transmembrane region" description="Helical" evidence="1">
    <location>
        <begin position="78"/>
        <end position="98"/>
    </location>
</feature>
<dbReference type="EMBL" id="JAQSIP010000002">
    <property type="protein sequence ID" value="MDD0837695.1"/>
    <property type="molecule type" value="Genomic_DNA"/>
</dbReference>
<feature type="transmembrane region" description="Helical" evidence="1">
    <location>
        <begin position="47"/>
        <end position="66"/>
    </location>
</feature>
<keyword evidence="1" id="KW-0472">Membrane</keyword>
<comment type="caution">
    <text evidence="2">The sequence shown here is derived from an EMBL/GenBank/DDBJ whole genome shotgun (WGS) entry which is preliminary data.</text>
</comment>
<organism evidence="2 3">
    <name type="scientific">Curvibacter cyanobacteriorum</name>
    <dbReference type="NCBI Taxonomy" id="3026422"/>
    <lineage>
        <taxon>Bacteria</taxon>
        <taxon>Pseudomonadati</taxon>
        <taxon>Pseudomonadota</taxon>
        <taxon>Betaproteobacteria</taxon>
        <taxon>Burkholderiales</taxon>
        <taxon>Comamonadaceae</taxon>
        <taxon>Curvibacter</taxon>
    </lineage>
</organism>
<gene>
    <name evidence="2" type="ORF">PSQ40_03830</name>
</gene>
<accession>A0ABT5MUW4</accession>
<evidence type="ECO:0000313" key="2">
    <source>
        <dbReference type="EMBL" id="MDD0837695.1"/>
    </source>
</evidence>
<reference evidence="2 3" key="1">
    <citation type="submission" date="2023-02" db="EMBL/GenBank/DDBJ databases">
        <title>Bacterial whole genomic sequence of Curvibacter sp. HBC61.</title>
        <authorList>
            <person name="Le V."/>
            <person name="Ko S.-R."/>
            <person name="Ahn C.-Y."/>
            <person name="Oh H.-M."/>
        </authorList>
    </citation>
    <scope>NUCLEOTIDE SEQUENCE [LARGE SCALE GENOMIC DNA]</scope>
    <source>
        <strain evidence="2 3">HBC61</strain>
    </source>
</reference>
<evidence type="ECO:0000256" key="1">
    <source>
        <dbReference type="SAM" id="Phobius"/>
    </source>
</evidence>
<dbReference type="Proteomes" id="UP001528673">
    <property type="component" value="Unassembled WGS sequence"/>
</dbReference>
<keyword evidence="1" id="KW-1133">Transmembrane helix</keyword>
<sequence>MPMALQRSLPHTLRWIAAVQVALGLAFALAPERAAEALGLPPAPGWAHWLLGMMAARCLAFGWGLWQVAKRPEGGRMWIQLMAFIQAVDWLVTLKYLALGAVTLSQVSTASFLPLLFILALWLGLRQAPAREATP</sequence>
<proteinExistence type="predicted"/>
<dbReference type="RefSeq" id="WP_273948949.1">
    <property type="nucleotide sequence ID" value="NZ_JAQSIP010000002.1"/>
</dbReference>
<name>A0ABT5MUW4_9BURK</name>